<dbReference type="PANTHER" id="PTHR11076:SF34">
    <property type="entry name" value="PROTEIN UMUC"/>
    <property type="match status" value="1"/>
</dbReference>
<dbReference type="GO" id="GO:0003887">
    <property type="term" value="F:DNA-directed DNA polymerase activity"/>
    <property type="evidence" value="ECO:0007669"/>
    <property type="project" value="UniProtKB-EC"/>
</dbReference>
<dbReference type="CDD" id="cd01700">
    <property type="entry name" value="PolY_Pol_V_umuC"/>
    <property type="match status" value="1"/>
</dbReference>
<dbReference type="GO" id="GO:0006281">
    <property type="term" value="P:DNA repair"/>
    <property type="evidence" value="ECO:0007669"/>
    <property type="project" value="UniProtKB-KW"/>
</dbReference>
<dbReference type="GO" id="GO:0042276">
    <property type="term" value="P:error-prone translesion synthesis"/>
    <property type="evidence" value="ECO:0007669"/>
    <property type="project" value="TreeGrafter"/>
</dbReference>
<dbReference type="InterPro" id="IPR001126">
    <property type="entry name" value="UmuC"/>
</dbReference>
<gene>
    <name evidence="7" type="primary">umuC</name>
    <name evidence="7" type="ORF">D6R50_16885</name>
</gene>
<dbReference type="Proteomes" id="UP000281725">
    <property type="component" value="Unassembled WGS sequence"/>
</dbReference>
<dbReference type="Gene3D" id="3.30.70.270">
    <property type="match status" value="1"/>
</dbReference>
<sequence length="412" mass="45478">MAIALVDVNNFYASCERLFRPELRGRPIVVLSNNDGCVVSRSPEAKAMGIKMAGPYFKIREQFETHGGVAFSSNYALYGDMSGRVMSTLETMAPELEVYSIDEAFLSLSESFAGDLTAYGQQIRQRVWQWTGLTVGVGIGPTKTLAKLANYAAKKWPATGGVVDLRDELRRARLMAINRARRLGAKLVAQGINTVADLVASDAKGLRAQYGVVVERIVQELRGLPCAELTVEPAAKLQILSSRSFGERVTDRGEMAKALSGFMARAAEKLRAEGMCCQRVHLFVRTSPFDERAPYYSEQAGVRLVCPSDDTRLLLQQVNVLLPQIWRDGYRYQKGGVMLSEFTPKGQQQADLFAPSSAQSDALMAVMDQIKAKGLGRIGFASQGTGSPEWMMRQEHLSPCYTTRWEDLPVAR</sequence>
<dbReference type="GO" id="GO:0009432">
    <property type="term" value="P:SOS response"/>
    <property type="evidence" value="ECO:0007669"/>
    <property type="project" value="UniProtKB-KW"/>
</dbReference>
<dbReference type="InterPro" id="IPR017961">
    <property type="entry name" value="DNA_pol_Y-fam_little_finger"/>
</dbReference>
<dbReference type="Gene3D" id="3.40.1170.60">
    <property type="match status" value="1"/>
</dbReference>
<comment type="caution">
    <text evidence="7">The sequence shown here is derived from an EMBL/GenBank/DDBJ whole genome shotgun (WGS) entry which is preliminary data.</text>
</comment>
<evidence type="ECO:0000256" key="2">
    <source>
        <dbReference type="ARBA" id="ARBA00022763"/>
    </source>
</evidence>
<proteinExistence type="inferred from homology"/>
<reference evidence="7 8" key="1">
    <citation type="submission" date="2018-09" db="EMBL/GenBank/DDBJ databases">
        <title>Genome sequencing of Aeromonas veronii MS-17-88.</title>
        <authorList>
            <person name="Tekedar H.C."/>
            <person name="Arick M.A."/>
            <person name="Hsu C.-Y."/>
            <person name="Thrash A."/>
            <person name="Karsi A."/>
            <person name="Lawrence M.L."/>
            <person name="Abdelhamed H."/>
        </authorList>
    </citation>
    <scope>NUCLEOTIDE SEQUENCE [LARGE SCALE GENOMIC DNA]</scope>
    <source>
        <strain evidence="7 8">MS 17-88</strain>
    </source>
</reference>
<keyword evidence="7" id="KW-0548">Nucleotidyltransferase</keyword>
<dbReference type="Pfam" id="PF00817">
    <property type="entry name" value="IMS"/>
    <property type="match status" value="1"/>
</dbReference>
<dbReference type="PANTHER" id="PTHR11076">
    <property type="entry name" value="DNA REPAIR POLYMERASE UMUC / TRANSFERASE FAMILY MEMBER"/>
    <property type="match status" value="1"/>
</dbReference>
<evidence type="ECO:0000313" key="7">
    <source>
        <dbReference type="EMBL" id="RKJ87897.1"/>
    </source>
</evidence>
<dbReference type="InterPro" id="IPR043128">
    <property type="entry name" value="Rev_trsase/Diguanyl_cyclase"/>
</dbReference>
<feature type="domain" description="UmuC" evidence="6">
    <location>
        <begin position="3"/>
        <end position="184"/>
    </location>
</feature>
<evidence type="ECO:0000256" key="3">
    <source>
        <dbReference type="ARBA" id="ARBA00023199"/>
    </source>
</evidence>
<dbReference type="PROSITE" id="PS50173">
    <property type="entry name" value="UMUC"/>
    <property type="match status" value="1"/>
</dbReference>
<dbReference type="InterPro" id="IPR050116">
    <property type="entry name" value="DNA_polymerase-Y"/>
</dbReference>
<keyword evidence="5" id="KW-0742">SOS response</keyword>
<evidence type="ECO:0000313" key="8">
    <source>
        <dbReference type="Proteomes" id="UP000281725"/>
    </source>
</evidence>
<dbReference type="NCBIfam" id="NF002955">
    <property type="entry name" value="PRK03609.1"/>
    <property type="match status" value="1"/>
</dbReference>
<comment type="similarity">
    <text evidence="1">Belongs to the DNA polymerase type-Y family.</text>
</comment>
<keyword evidence="3" id="KW-0741">SOS mutagenesis</keyword>
<dbReference type="Pfam" id="PF13438">
    <property type="entry name" value="DUF4113"/>
    <property type="match status" value="1"/>
</dbReference>
<evidence type="ECO:0000256" key="5">
    <source>
        <dbReference type="ARBA" id="ARBA00023236"/>
    </source>
</evidence>
<dbReference type="Pfam" id="PF11799">
    <property type="entry name" value="IMS_C"/>
    <property type="match status" value="1"/>
</dbReference>
<keyword evidence="4" id="KW-0234">DNA repair</keyword>
<dbReference type="AlphaFoldDB" id="A0A3A9IYJ8"/>
<name>A0A3A9IYJ8_AERVE</name>
<dbReference type="EMBL" id="RAWX01000003">
    <property type="protein sequence ID" value="RKJ87897.1"/>
    <property type="molecule type" value="Genomic_DNA"/>
</dbReference>
<dbReference type="GO" id="GO:0003684">
    <property type="term" value="F:damaged DNA binding"/>
    <property type="evidence" value="ECO:0007669"/>
    <property type="project" value="InterPro"/>
</dbReference>
<protein>
    <submittedName>
        <fullName evidence="7">Translesion error-prone DNA polymerase V subunit UmuC</fullName>
        <ecNumber evidence="7">2.7.7.7</ecNumber>
    </submittedName>
</protein>
<dbReference type="RefSeq" id="WP_120415683.1">
    <property type="nucleotide sequence ID" value="NZ_RAWX01000003.1"/>
</dbReference>
<dbReference type="InterPro" id="IPR043502">
    <property type="entry name" value="DNA/RNA_pol_sf"/>
</dbReference>
<accession>A0A3A9IYJ8</accession>
<evidence type="ECO:0000256" key="1">
    <source>
        <dbReference type="ARBA" id="ARBA00010945"/>
    </source>
</evidence>
<keyword evidence="7" id="KW-0808">Transferase</keyword>
<evidence type="ECO:0000259" key="6">
    <source>
        <dbReference type="PROSITE" id="PS50173"/>
    </source>
</evidence>
<dbReference type="InterPro" id="IPR025188">
    <property type="entry name" value="DUF4113"/>
</dbReference>
<dbReference type="SUPFAM" id="SSF56672">
    <property type="entry name" value="DNA/RNA polymerases"/>
    <property type="match status" value="1"/>
</dbReference>
<keyword evidence="2" id="KW-0227">DNA damage</keyword>
<evidence type="ECO:0000256" key="4">
    <source>
        <dbReference type="ARBA" id="ARBA00023204"/>
    </source>
</evidence>
<organism evidence="7 8">
    <name type="scientific">Aeromonas veronii</name>
    <dbReference type="NCBI Taxonomy" id="654"/>
    <lineage>
        <taxon>Bacteria</taxon>
        <taxon>Pseudomonadati</taxon>
        <taxon>Pseudomonadota</taxon>
        <taxon>Gammaproteobacteria</taxon>
        <taxon>Aeromonadales</taxon>
        <taxon>Aeromonadaceae</taxon>
        <taxon>Aeromonas</taxon>
    </lineage>
</organism>
<dbReference type="GO" id="GO:0005829">
    <property type="term" value="C:cytosol"/>
    <property type="evidence" value="ECO:0007669"/>
    <property type="project" value="TreeGrafter"/>
</dbReference>
<dbReference type="EC" id="2.7.7.7" evidence="7"/>